<protein>
    <submittedName>
        <fullName evidence="1">Uncharacterized protein</fullName>
    </submittedName>
</protein>
<comment type="caution">
    <text evidence="1">The sequence shown here is derived from an EMBL/GenBank/DDBJ whole genome shotgun (WGS) entry which is preliminary data.</text>
</comment>
<gene>
    <name evidence="1" type="ORF">MIND_00470700</name>
</gene>
<dbReference type="PANTHER" id="PTHR38115:SF1">
    <property type="entry name" value="LIPOCALIN-LIKE DOMAIN-CONTAINING PROTEIN"/>
    <property type="match status" value="1"/>
</dbReference>
<evidence type="ECO:0000313" key="1">
    <source>
        <dbReference type="EMBL" id="KAF7306790.1"/>
    </source>
</evidence>
<proteinExistence type="predicted"/>
<sequence>MELSDLFNLSPSADALANHIQILSALASVRDVVPQIKAYPDAVYFNYFQLGISLLFSPKNGYKPTTGTTRSELREKDLALESIDIYNVPKLSPSSSKGGSTRKSELAFATYPGIPFSIKLAQVEGRTQSTFKVGEQTTGKEFVECLGEPARKGGGAGPSSGSIGIWCEWTADGMMVEFGGIEATALSGETDSILSLQGVGWIKRKAIQLGTITLFVKHYKDDKGEEHIDIDQASQPSMINPQQNSIFFRLSLAESQEPEKSVISLGKNANTVIICLAMRVQISELEEEFLKDGWTADTIEHGLVESHVASDTPKSGTSWIAHQTWGMQEINGERRYTRHVKFTGPKGEDIERLIVFDYLGPL</sequence>
<dbReference type="AlphaFoldDB" id="A0A8H6SZL9"/>
<dbReference type="EMBL" id="JACAZF010000004">
    <property type="protein sequence ID" value="KAF7306790.1"/>
    <property type="molecule type" value="Genomic_DNA"/>
</dbReference>
<dbReference type="InterPro" id="IPR053037">
    <property type="entry name" value="Pericyclase_pydY-like"/>
</dbReference>
<keyword evidence="2" id="KW-1185">Reference proteome</keyword>
<dbReference type="Proteomes" id="UP000636479">
    <property type="component" value="Unassembled WGS sequence"/>
</dbReference>
<name>A0A8H6SZL9_9AGAR</name>
<dbReference type="OrthoDB" id="425354at2759"/>
<organism evidence="1 2">
    <name type="scientific">Mycena indigotica</name>
    <dbReference type="NCBI Taxonomy" id="2126181"/>
    <lineage>
        <taxon>Eukaryota</taxon>
        <taxon>Fungi</taxon>
        <taxon>Dikarya</taxon>
        <taxon>Basidiomycota</taxon>
        <taxon>Agaricomycotina</taxon>
        <taxon>Agaricomycetes</taxon>
        <taxon>Agaricomycetidae</taxon>
        <taxon>Agaricales</taxon>
        <taxon>Marasmiineae</taxon>
        <taxon>Mycenaceae</taxon>
        <taxon>Mycena</taxon>
    </lineage>
</organism>
<dbReference type="GeneID" id="59344033"/>
<dbReference type="RefSeq" id="XP_037221809.1">
    <property type="nucleotide sequence ID" value="XM_037361517.1"/>
</dbReference>
<dbReference type="PANTHER" id="PTHR38115">
    <property type="entry name" value="LIPOCALIN-LIKE DOMAIN-CONTAINING PROTEIN"/>
    <property type="match status" value="1"/>
</dbReference>
<evidence type="ECO:0000313" key="2">
    <source>
        <dbReference type="Proteomes" id="UP000636479"/>
    </source>
</evidence>
<accession>A0A8H6SZL9</accession>
<reference evidence="1" key="1">
    <citation type="submission" date="2020-05" db="EMBL/GenBank/DDBJ databases">
        <title>Mycena genomes resolve the evolution of fungal bioluminescence.</title>
        <authorList>
            <person name="Tsai I.J."/>
        </authorList>
    </citation>
    <scope>NUCLEOTIDE SEQUENCE</scope>
    <source>
        <strain evidence="1">171206Taipei</strain>
    </source>
</reference>